<evidence type="ECO:0000256" key="1">
    <source>
        <dbReference type="ARBA" id="ARBA00004651"/>
    </source>
</evidence>
<dbReference type="PANTHER" id="PTHR34220">
    <property type="entry name" value="SENSOR HISTIDINE KINASE YPDA"/>
    <property type="match status" value="1"/>
</dbReference>
<name>A0A9X2SBE0_9BACL</name>
<dbReference type="GO" id="GO:0000155">
    <property type="term" value="F:phosphorelay sensor kinase activity"/>
    <property type="evidence" value="ECO:0007669"/>
    <property type="project" value="InterPro"/>
</dbReference>
<dbReference type="InterPro" id="IPR036890">
    <property type="entry name" value="HATPase_C_sf"/>
</dbReference>
<keyword evidence="7" id="KW-1133">Transmembrane helix</keyword>
<evidence type="ECO:0000256" key="2">
    <source>
        <dbReference type="ARBA" id="ARBA00022475"/>
    </source>
</evidence>
<evidence type="ECO:0000256" key="5">
    <source>
        <dbReference type="ARBA" id="ARBA00022777"/>
    </source>
</evidence>
<keyword evidence="5 9" id="KW-0418">Kinase</keyword>
<evidence type="ECO:0000256" key="3">
    <source>
        <dbReference type="ARBA" id="ARBA00022553"/>
    </source>
</evidence>
<dbReference type="InterPro" id="IPR050640">
    <property type="entry name" value="Bact_2-comp_sensor_kinase"/>
</dbReference>
<dbReference type="SMART" id="SM00304">
    <property type="entry name" value="HAMP"/>
    <property type="match status" value="1"/>
</dbReference>
<keyword evidence="6 7" id="KW-0472">Membrane</keyword>
<dbReference type="SUPFAM" id="SSF55874">
    <property type="entry name" value="ATPase domain of HSP90 chaperone/DNA topoisomerase II/histidine kinase"/>
    <property type="match status" value="1"/>
</dbReference>
<protein>
    <submittedName>
        <fullName evidence="9">Histidine kinase</fullName>
    </submittedName>
</protein>
<evidence type="ECO:0000256" key="7">
    <source>
        <dbReference type="SAM" id="Phobius"/>
    </source>
</evidence>
<feature type="domain" description="HAMP" evidence="8">
    <location>
        <begin position="296"/>
        <end position="348"/>
    </location>
</feature>
<evidence type="ECO:0000256" key="4">
    <source>
        <dbReference type="ARBA" id="ARBA00022679"/>
    </source>
</evidence>
<dbReference type="Pfam" id="PF06580">
    <property type="entry name" value="His_kinase"/>
    <property type="match status" value="1"/>
</dbReference>
<evidence type="ECO:0000256" key="6">
    <source>
        <dbReference type="ARBA" id="ARBA00023136"/>
    </source>
</evidence>
<evidence type="ECO:0000313" key="10">
    <source>
        <dbReference type="Proteomes" id="UP001141950"/>
    </source>
</evidence>
<proteinExistence type="predicted"/>
<reference evidence="9" key="1">
    <citation type="submission" date="2022-08" db="EMBL/GenBank/DDBJ databases">
        <title>The genomic sequence of strain Paenibacillus sp. SCIV0701.</title>
        <authorList>
            <person name="Zhao H."/>
        </authorList>
    </citation>
    <scope>NUCLEOTIDE SEQUENCE</scope>
    <source>
        <strain evidence="9">SCIV0701</strain>
    </source>
</reference>
<comment type="subcellular location">
    <subcellularLocation>
        <location evidence="1">Cell membrane</location>
        <topology evidence="1">Multi-pass membrane protein</topology>
    </subcellularLocation>
</comment>
<dbReference type="CDD" id="cd06225">
    <property type="entry name" value="HAMP"/>
    <property type="match status" value="1"/>
</dbReference>
<dbReference type="Gene3D" id="6.10.340.10">
    <property type="match status" value="1"/>
</dbReference>
<dbReference type="RefSeq" id="WP_257446021.1">
    <property type="nucleotide sequence ID" value="NZ_JANIPJ010000008.1"/>
</dbReference>
<dbReference type="PROSITE" id="PS50885">
    <property type="entry name" value="HAMP"/>
    <property type="match status" value="1"/>
</dbReference>
<keyword evidence="3" id="KW-0597">Phosphoprotein</keyword>
<dbReference type="InterPro" id="IPR010559">
    <property type="entry name" value="Sig_transdc_His_kin_internal"/>
</dbReference>
<dbReference type="InterPro" id="IPR003594">
    <property type="entry name" value="HATPase_dom"/>
</dbReference>
<dbReference type="Proteomes" id="UP001141950">
    <property type="component" value="Unassembled WGS sequence"/>
</dbReference>
<dbReference type="Pfam" id="PF02518">
    <property type="entry name" value="HATPase_c"/>
    <property type="match status" value="1"/>
</dbReference>
<evidence type="ECO:0000259" key="8">
    <source>
        <dbReference type="PROSITE" id="PS50885"/>
    </source>
</evidence>
<sequence length="567" mass="64890">MGIRKRFFLLISIFFAIIIVVVGIVIINLSSRLLLNEYTKLAEDNLNYVVEITNRELKQLSGTIEFIAKSPTVVSRVNTDYTSDGFAQKIADDRVVDALVFSVTTGKLYNYLNALYIKGASDHYLYKISNDFINQDSIQKLMSQQNIWSPNQLTYLGIGDTLRTDRGELHTIKFTRALVNDEYAIAGKLHFELSVNYLQEILSSHRRNKDIRLTLVDADGLVLFDRNPDLIGKPYISDEELEITMERPVHQFGWSIIGQTDHLIRYDEHHEVLRTMLLMFIILLVILTVWIKVVLDRLIEPIAQISKGMRRVRNGDYSIRLVKTSNDELGQLVDNFNAMAMKYEENVANEVETAKTLKDLEYKTLQAQINPHFMYNALHAIKYIASIQKLNNISSLVNDLWVLLKNASRIEGQFVTLAKEIEVIQAYVRIQEVRYKGKFEVIYTIDDEINQMVLPKYSLQPFVENAIFHGIAPKKGLGLIEIIAYMENNELVLIVQDDGVGMTGNPLEQSKGTDRQDVKQKHNGLNSIGVMNVDERMKLLFGQQYGVVLESREGIGTKVTLRFPNKF</sequence>
<evidence type="ECO:0000313" key="9">
    <source>
        <dbReference type="EMBL" id="MCR2804742.1"/>
    </source>
</evidence>
<keyword evidence="4" id="KW-0808">Transferase</keyword>
<accession>A0A9X2SBE0</accession>
<dbReference type="InterPro" id="IPR003660">
    <property type="entry name" value="HAMP_dom"/>
</dbReference>
<dbReference type="SUPFAM" id="SSF158472">
    <property type="entry name" value="HAMP domain-like"/>
    <property type="match status" value="1"/>
</dbReference>
<dbReference type="EMBL" id="JANIPJ010000008">
    <property type="protein sequence ID" value="MCR2804742.1"/>
    <property type="molecule type" value="Genomic_DNA"/>
</dbReference>
<organism evidence="9 10">
    <name type="scientific">Paenibacillus soyae</name>
    <dbReference type="NCBI Taxonomy" id="2969249"/>
    <lineage>
        <taxon>Bacteria</taxon>
        <taxon>Bacillati</taxon>
        <taxon>Bacillota</taxon>
        <taxon>Bacilli</taxon>
        <taxon>Bacillales</taxon>
        <taxon>Paenibacillaceae</taxon>
        <taxon>Paenibacillus</taxon>
    </lineage>
</organism>
<dbReference type="PANTHER" id="PTHR34220:SF7">
    <property type="entry name" value="SENSOR HISTIDINE KINASE YPDA"/>
    <property type="match status" value="1"/>
</dbReference>
<dbReference type="Pfam" id="PF00672">
    <property type="entry name" value="HAMP"/>
    <property type="match status" value="1"/>
</dbReference>
<dbReference type="GO" id="GO:0005886">
    <property type="term" value="C:plasma membrane"/>
    <property type="evidence" value="ECO:0007669"/>
    <property type="project" value="UniProtKB-SubCell"/>
</dbReference>
<dbReference type="AlphaFoldDB" id="A0A9X2SBE0"/>
<feature type="transmembrane region" description="Helical" evidence="7">
    <location>
        <begin position="7"/>
        <end position="29"/>
    </location>
</feature>
<keyword evidence="10" id="KW-1185">Reference proteome</keyword>
<keyword evidence="2" id="KW-1003">Cell membrane</keyword>
<keyword evidence="7" id="KW-0812">Transmembrane</keyword>
<feature type="transmembrane region" description="Helical" evidence="7">
    <location>
        <begin position="276"/>
        <end position="295"/>
    </location>
</feature>
<gene>
    <name evidence="9" type="ORF">NQZ67_12715</name>
</gene>
<comment type="caution">
    <text evidence="9">The sequence shown here is derived from an EMBL/GenBank/DDBJ whole genome shotgun (WGS) entry which is preliminary data.</text>
</comment>
<dbReference type="Gene3D" id="3.30.565.10">
    <property type="entry name" value="Histidine kinase-like ATPase, C-terminal domain"/>
    <property type="match status" value="1"/>
</dbReference>